<feature type="domain" description="DNA-3-methyladenine glycosylase AlkA N-terminal" evidence="5">
    <location>
        <begin position="97"/>
        <end position="196"/>
    </location>
</feature>
<dbReference type="GO" id="GO:0006307">
    <property type="term" value="P:DNA alkylation repair"/>
    <property type="evidence" value="ECO:0007669"/>
    <property type="project" value="TreeGrafter"/>
</dbReference>
<dbReference type="InterPro" id="IPR010316">
    <property type="entry name" value="AlkA_N"/>
</dbReference>
<accession>A0A6J4SB31</accession>
<name>A0A6J4SB31_9ACTN</name>
<dbReference type="SUPFAM" id="SSF48150">
    <property type="entry name" value="DNA-glycosylase"/>
    <property type="match status" value="1"/>
</dbReference>
<dbReference type="InterPro" id="IPR011257">
    <property type="entry name" value="DNA_glycosylase"/>
</dbReference>
<dbReference type="InterPro" id="IPR004026">
    <property type="entry name" value="Ada_DNA_repair_Zn-bd"/>
</dbReference>
<dbReference type="Gene3D" id="3.30.310.20">
    <property type="entry name" value="DNA-3-methyladenine glycosylase AlkA, N-terminal domain"/>
    <property type="match status" value="1"/>
</dbReference>
<dbReference type="PANTHER" id="PTHR43003:SF13">
    <property type="entry name" value="DNA-3-METHYLADENINE GLYCOSYLASE 2"/>
    <property type="match status" value="1"/>
</dbReference>
<dbReference type="InterPro" id="IPR023170">
    <property type="entry name" value="HhH_base_excis_C"/>
</dbReference>
<sequence>MTARTAGTHRPGRSYTLVGADGVARPSSTPGTLGGHRTSKVYGRLDCPGALSWIARGKYVQHRVFFADEATALAAGFRPCGTCIRARYAEHKRGEMTVRLDAKQPFDWAHLAAFFVARTVPGLETMEGETYRRSGFELTIDPQGGSVTASGDIADRVRRARRMLDLDAEPQAIENALADEPLLPTRPGMRSPGVFDEYETKVRAIVGQQISVAGTRTILGRMHEQGLFPDKNGLANADPSQLPMPRHRANALIALASGEPFDEIKGVGPWTRDYVRMRTGDPDVLLATDLVVRRALNLKPKEIERRGEAWRPFRSYATHRLWSATG</sequence>
<dbReference type="GO" id="GO:0006285">
    <property type="term" value="P:base-excision repair, AP site formation"/>
    <property type="evidence" value="ECO:0007669"/>
    <property type="project" value="TreeGrafter"/>
</dbReference>
<dbReference type="GO" id="GO:0008725">
    <property type="term" value="F:DNA-3-methyladenine glycosylase activity"/>
    <property type="evidence" value="ECO:0007669"/>
    <property type="project" value="TreeGrafter"/>
</dbReference>
<dbReference type="GO" id="GO:0008168">
    <property type="term" value="F:methyltransferase activity"/>
    <property type="evidence" value="ECO:0007669"/>
    <property type="project" value="InterPro"/>
</dbReference>
<dbReference type="PANTHER" id="PTHR43003">
    <property type="entry name" value="DNA-3-METHYLADENINE GLYCOSYLASE"/>
    <property type="match status" value="1"/>
</dbReference>
<proteinExistence type="predicted"/>
<dbReference type="InterPro" id="IPR037046">
    <property type="entry name" value="AlkA_N_sf"/>
</dbReference>
<evidence type="ECO:0000256" key="3">
    <source>
        <dbReference type="ARBA" id="ARBA00023204"/>
    </source>
</evidence>
<evidence type="ECO:0000259" key="5">
    <source>
        <dbReference type="SMART" id="SM01009"/>
    </source>
</evidence>
<evidence type="ECO:0000256" key="2">
    <source>
        <dbReference type="ARBA" id="ARBA00023159"/>
    </source>
</evidence>
<dbReference type="GO" id="GO:0008270">
    <property type="term" value="F:zinc ion binding"/>
    <property type="evidence" value="ECO:0007669"/>
    <property type="project" value="InterPro"/>
</dbReference>
<dbReference type="AlphaFoldDB" id="A0A6J4SB31"/>
<evidence type="ECO:0000313" key="6">
    <source>
        <dbReference type="EMBL" id="CAA9487913.1"/>
    </source>
</evidence>
<feature type="region of interest" description="Disordered" evidence="4">
    <location>
        <begin position="1"/>
        <end position="35"/>
    </location>
</feature>
<dbReference type="Pfam" id="PF02805">
    <property type="entry name" value="Ada_Zn_binding"/>
    <property type="match status" value="1"/>
</dbReference>
<keyword evidence="2" id="KW-0010">Activator</keyword>
<gene>
    <name evidence="6" type="ORF">AVDCRST_MAG85-1054</name>
</gene>
<protein>
    <submittedName>
        <fullName evidence="6">ADA regulatory protein</fullName>
    </submittedName>
</protein>
<dbReference type="SUPFAM" id="SSF55945">
    <property type="entry name" value="TATA-box binding protein-like"/>
    <property type="match status" value="1"/>
</dbReference>
<dbReference type="GO" id="GO:0032131">
    <property type="term" value="F:alkylated DNA binding"/>
    <property type="evidence" value="ECO:0007669"/>
    <property type="project" value="TreeGrafter"/>
</dbReference>
<dbReference type="GO" id="GO:0005737">
    <property type="term" value="C:cytoplasm"/>
    <property type="evidence" value="ECO:0007669"/>
    <property type="project" value="TreeGrafter"/>
</dbReference>
<dbReference type="Gene3D" id="1.10.1670.10">
    <property type="entry name" value="Helix-hairpin-Helix base-excision DNA repair enzymes (C-terminal)"/>
    <property type="match status" value="1"/>
</dbReference>
<evidence type="ECO:0000256" key="1">
    <source>
        <dbReference type="ARBA" id="ARBA00022763"/>
    </source>
</evidence>
<reference evidence="6" key="1">
    <citation type="submission" date="2020-02" db="EMBL/GenBank/DDBJ databases">
        <authorList>
            <person name="Meier V. D."/>
        </authorList>
    </citation>
    <scope>NUCLEOTIDE SEQUENCE</scope>
    <source>
        <strain evidence="6">AVDCRST_MAG85</strain>
    </source>
</reference>
<dbReference type="GO" id="GO:0032993">
    <property type="term" value="C:protein-DNA complex"/>
    <property type="evidence" value="ECO:0007669"/>
    <property type="project" value="TreeGrafter"/>
</dbReference>
<dbReference type="Pfam" id="PF06029">
    <property type="entry name" value="AlkA_N"/>
    <property type="match status" value="1"/>
</dbReference>
<dbReference type="Gene3D" id="1.10.340.30">
    <property type="entry name" value="Hypothetical protein, domain 2"/>
    <property type="match status" value="1"/>
</dbReference>
<organism evidence="6">
    <name type="scientific">uncultured Solirubrobacteraceae bacterium</name>
    <dbReference type="NCBI Taxonomy" id="1162706"/>
    <lineage>
        <taxon>Bacteria</taxon>
        <taxon>Bacillati</taxon>
        <taxon>Actinomycetota</taxon>
        <taxon>Thermoleophilia</taxon>
        <taxon>Solirubrobacterales</taxon>
        <taxon>Solirubrobacteraceae</taxon>
        <taxon>environmental samples</taxon>
    </lineage>
</organism>
<keyword evidence="1" id="KW-0227">DNA damage</keyword>
<dbReference type="EMBL" id="CADCVT010000118">
    <property type="protein sequence ID" value="CAA9487913.1"/>
    <property type="molecule type" value="Genomic_DNA"/>
</dbReference>
<dbReference type="GO" id="GO:0043916">
    <property type="term" value="F:DNA-7-methylguanine glycosylase activity"/>
    <property type="evidence" value="ECO:0007669"/>
    <property type="project" value="TreeGrafter"/>
</dbReference>
<dbReference type="GO" id="GO:0006355">
    <property type="term" value="P:regulation of DNA-templated transcription"/>
    <property type="evidence" value="ECO:0007669"/>
    <property type="project" value="InterPro"/>
</dbReference>
<dbReference type="InterPro" id="IPR035451">
    <property type="entry name" value="Ada-like_dom_sf"/>
</dbReference>
<dbReference type="SUPFAM" id="SSF57884">
    <property type="entry name" value="Ada DNA repair protein, N-terminal domain (N-Ada 10)"/>
    <property type="match status" value="1"/>
</dbReference>
<dbReference type="InterPro" id="IPR051912">
    <property type="entry name" value="Alkylbase_DNA_Glycosylase/TA"/>
</dbReference>
<evidence type="ECO:0000256" key="4">
    <source>
        <dbReference type="SAM" id="MobiDB-lite"/>
    </source>
</evidence>
<dbReference type="SMART" id="SM01009">
    <property type="entry name" value="AlkA_N"/>
    <property type="match status" value="1"/>
</dbReference>
<keyword evidence="3" id="KW-0234">DNA repair</keyword>
<dbReference type="Gene3D" id="3.40.10.10">
    <property type="entry name" value="DNA Methylphosphotriester Repair Domain"/>
    <property type="match status" value="1"/>
</dbReference>